<keyword evidence="2" id="KW-0805">Transcription regulation</keyword>
<evidence type="ECO:0000256" key="1">
    <source>
        <dbReference type="ARBA" id="ARBA00009437"/>
    </source>
</evidence>
<accession>I7KIH1</accession>
<protein>
    <submittedName>
        <fullName evidence="8">Putative secreted protein</fullName>
    </submittedName>
</protein>
<comment type="similarity">
    <text evidence="1">Belongs to the LysR transcriptional regulatory family.</text>
</comment>
<keyword evidence="5" id="KW-0804">Transcription</keyword>
<dbReference type="PANTHER" id="PTHR30346:SF0">
    <property type="entry name" value="HCA OPERON TRANSCRIPTIONAL ACTIVATOR HCAR"/>
    <property type="match status" value="1"/>
</dbReference>
<feature type="domain" description="LysR substrate-binding" evidence="7">
    <location>
        <begin position="87"/>
        <end position="183"/>
    </location>
</feature>
<keyword evidence="3" id="KW-0238">DNA-binding</keyword>
<comment type="caution">
    <text evidence="8">The sequence shown here is derived from an EMBL/GenBank/DDBJ whole genome shotgun (WGS) entry which is preliminary data.</text>
</comment>
<dbReference type="AlphaFoldDB" id="I7KIH1"/>
<name>I7KIH1_9CORY</name>
<dbReference type="Proteomes" id="UP000011016">
    <property type="component" value="Unassembled WGS sequence"/>
</dbReference>
<proteinExistence type="inferred from homology"/>
<dbReference type="GO" id="GO:0003700">
    <property type="term" value="F:DNA-binding transcription factor activity"/>
    <property type="evidence" value="ECO:0007669"/>
    <property type="project" value="TreeGrafter"/>
</dbReference>
<feature type="region of interest" description="Disordered" evidence="6">
    <location>
        <begin position="256"/>
        <end position="296"/>
    </location>
</feature>
<feature type="compositionally biased region" description="Basic residues" evidence="6">
    <location>
        <begin position="279"/>
        <end position="296"/>
    </location>
</feature>
<gene>
    <name evidence="8" type="ORF">BN46_0196</name>
</gene>
<dbReference type="InterPro" id="IPR005119">
    <property type="entry name" value="LysR_subst-bd"/>
</dbReference>
<dbReference type="GO" id="GO:0003677">
    <property type="term" value="F:DNA binding"/>
    <property type="evidence" value="ECO:0007669"/>
    <property type="project" value="UniProtKB-KW"/>
</dbReference>
<dbReference type="EMBL" id="CAJZ01000025">
    <property type="protein sequence ID" value="CCI82945.1"/>
    <property type="molecule type" value="Genomic_DNA"/>
</dbReference>
<keyword evidence="4" id="KW-0010">Activator</keyword>
<dbReference type="Pfam" id="PF03466">
    <property type="entry name" value="LysR_substrate"/>
    <property type="match status" value="2"/>
</dbReference>
<evidence type="ECO:0000256" key="5">
    <source>
        <dbReference type="ARBA" id="ARBA00023163"/>
    </source>
</evidence>
<dbReference type="Gene3D" id="3.40.190.10">
    <property type="entry name" value="Periplasmic binding protein-like II"/>
    <property type="match status" value="2"/>
</dbReference>
<evidence type="ECO:0000313" key="9">
    <source>
        <dbReference type="Proteomes" id="UP000011016"/>
    </source>
</evidence>
<dbReference type="SUPFAM" id="SSF53850">
    <property type="entry name" value="Periplasmic binding protein-like II"/>
    <property type="match status" value="1"/>
</dbReference>
<reference evidence="8 9" key="1">
    <citation type="journal article" date="2012" name="J. Bacteriol.">
        <title>Draft Genome Sequence of Turicella otitidis ATCC 51513, Isolated from Middle Ear Fluid from a Child with Otitis Media.</title>
        <authorList>
            <person name="Brinkrolf K."/>
            <person name="Schneider J."/>
            <person name="Knecht M."/>
            <person name="Ruckert C."/>
            <person name="Tauch A."/>
        </authorList>
    </citation>
    <scope>NUCLEOTIDE SEQUENCE [LARGE SCALE GENOMIC DNA]</scope>
    <source>
        <strain evidence="8 9">ATCC 51513</strain>
    </source>
</reference>
<evidence type="ECO:0000313" key="8">
    <source>
        <dbReference type="EMBL" id="CCI82945.1"/>
    </source>
</evidence>
<dbReference type="PANTHER" id="PTHR30346">
    <property type="entry name" value="TRANSCRIPTIONAL DUAL REGULATOR HCAR-RELATED"/>
    <property type="match status" value="1"/>
</dbReference>
<evidence type="ECO:0000259" key="7">
    <source>
        <dbReference type="Pfam" id="PF03466"/>
    </source>
</evidence>
<evidence type="ECO:0000256" key="6">
    <source>
        <dbReference type="SAM" id="MobiDB-lite"/>
    </source>
</evidence>
<evidence type="ECO:0000256" key="2">
    <source>
        <dbReference type="ARBA" id="ARBA00023015"/>
    </source>
</evidence>
<evidence type="ECO:0000256" key="3">
    <source>
        <dbReference type="ARBA" id="ARBA00023125"/>
    </source>
</evidence>
<organism evidence="8 9">
    <name type="scientific">Corynebacterium otitidis ATCC 51513</name>
    <dbReference type="NCBI Taxonomy" id="883169"/>
    <lineage>
        <taxon>Bacteria</taxon>
        <taxon>Bacillati</taxon>
        <taxon>Actinomycetota</taxon>
        <taxon>Actinomycetes</taxon>
        <taxon>Mycobacteriales</taxon>
        <taxon>Corynebacteriaceae</taxon>
        <taxon>Corynebacterium</taxon>
    </lineage>
</organism>
<evidence type="ECO:0000256" key="4">
    <source>
        <dbReference type="ARBA" id="ARBA00023159"/>
    </source>
</evidence>
<dbReference type="GO" id="GO:0032993">
    <property type="term" value="C:protein-DNA complex"/>
    <property type="evidence" value="ECO:0007669"/>
    <property type="project" value="TreeGrafter"/>
</dbReference>
<feature type="domain" description="LysR substrate-binding" evidence="7">
    <location>
        <begin position="192"/>
        <end position="254"/>
    </location>
</feature>
<sequence>MRRSSLSHSGGLCCSSRSSAWVTALSRNSCGAAGRKIPSFFAAVAGFIAVEDAGRGLSLAGWSLTARTVSFQPMVTLSFATGTEPGKWLRRYTERTGHPALDAAAADDPVARLLNGAADAALVRLPDRRVEERAGELHRVVLYEEARGVGVPAESVYALAGGPIDAADIAGETCHYRPTPSGDVDPAKVRELLPVVAAGVGVVVAPFPLVRQLAGRRVAALKYRDDSVPQTSIALVWPKEKDSPAIQDFVGIAKGRTANSTRLERPKKRSAREKTLAKQARRAARAKPKGRRRGRR</sequence>